<accession>A0A172XBH1</accession>
<dbReference type="EMBL" id="CP015629">
    <property type="protein sequence ID" value="ANF33889.1"/>
    <property type="molecule type" value="Genomic_DNA"/>
</dbReference>
<evidence type="ECO:0000256" key="1">
    <source>
        <dbReference type="SAM" id="Phobius"/>
    </source>
</evidence>
<evidence type="ECO:0000313" key="2">
    <source>
        <dbReference type="EMBL" id="ANF33889.1"/>
    </source>
</evidence>
<organism evidence="2 3">
    <name type="scientific">Borrelia turicatae</name>
    <dbReference type="NCBI Taxonomy" id="142"/>
    <lineage>
        <taxon>Bacteria</taxon>
        <taxon>Pseudomonadati</taxon>
        <taxon>Spirochaetota</taxon>
        <taxon>Spirochaetia</taxon>
        <taxon>Spirochaetales</taxon>
        <taxon>Borreliaceae</taxon>
        <taxon>Borrelia</taxon>
    </lineage>
</organism>
<feature type="transmembrane region" description="Helical" evidence="1">
    <location>
        <begin position="294"/>
        <end position="320"/>
    </location>
</feature>
<dbReference type="CDD" id="cd14726">
    <property type="entry name" value="TraB_PrgY-like"/>
    <property type="match status" value="1"/>
</dbReference>
<feature type="transmembrane region" description="Helical" evidence="1">
    <location>
        <begin position="326"/>
        <end position="346"/>
    </location>
</feature>
<protein>
    <submittedName>
        <fullName evidence="2">Pheromone shutdown protein</fullName>
    </submittedName>
</protein>
<dbReference type="Proteomes" id="UP000264231">
    <property type="component" value="Chromosome"/>
</dbReference>
<dbReference type="RefSeq" id="WP_119024147.1">
    <property type="nucleotide sequence ID" value="NZ_CP015629.1"/>
</dbReference>
<proteinExistence type="predicted"/>
<dbReference type="Pfam" id="PF01963">
    <property type="entry name" value="TraB_PrgY_gumN"/>
    <property type="match status" value="1"/>
</dbReference>
<gene>
    <name evidence="2" type="ORF">A7978_02025</name>
</gene>
<name>A0A172XBH1_BORTU</name>
<reference evidence="2 3" key="1">
    <citation type="submission" date="2016-05" db="EMBL/GenBank/DDBJ databases">
        <title>Chromosome and linear plasmid sequence of a 2015 human isolate of tick-borne relapsing fever spirochete, Borrelia turicatae.</title>
        <authorList>
            <person name="Kingry L.C."/>
            <person name="Dhwani B."/>
            <person name="Replogle A."/>
            <person name="Sexton C."/>
            <person name="Rowe L."/>
            <person name="Stermole B.M."/>
            <person name="Christensen A.M."/>
            <person name="Schriefer M.E."/>
        </authorList>
    </citation>
    <scope>NUCLEOTIDE SEQUENCE [LARGE SCALE GENOMIC DNA]</scope>
    <source>
        <strain evidence="2 3">BTE5EL</strain>
    </source>
</reference>
<dbReference type="InterPro" id="IPR005230">
    <property type="entry name" value="TraB_bac"/>
</dbReference>
<feature type="transmembrane region" description="Helical" evidence="1">
    <location>
        <begin position="263"/>
        <end position="282"/>
    </location>
</feature>
<dbReference type="InterPro" id="IPR002816">
    <property type="entry name" value="TraB/PrgY/GumN_fam"/>
</dbReference>
<dbReference type="PANTHER" id="PTHR21530">
    <property type="entry name" value="PHEROMONE SHUTDOWN PROTEIN"/>
    <property type="match status" value="1"/>
</dbReference>
<dbReference type="NCBIfam" id="TIGR00261">
    <property type="entry name" value="traB"/>
    <property type="match status" value="1"/>
</dbReference>
<evidence type="ECO:0000313" key="3">
    <source>
        <dbReference type="Proteomes" id="UP000264231"/>
    </source>
</evidence>
<sequence>MDITKENTEDCFLHVSTLDTDHDKIYVLGTAHVSKKSSQDTATLIETLKPNFIAVELDEARYHAILKTDENEKWRNLDIYKVIKQGKAFLLIVQIILSNFQKKLAKEQGINPGEEMKTAILKAKEHNIPLILADRKVETTLKRAWNCVPTFEKVKIISSLFSFSDVKVTQDEIEKLKEQDVLSNMMEELAKEIPTVKKVLIDERDEFIASKILEGSGTILAVVGAGHVKGIIANLKEIKENKKIVNIDNLNTIPKNTFSVSKLISYFIAISIVILMASSFYFKGFDFAYKNLEFWIICNSLFAGLAALLLRANIITIITASISAPIFSLIPFIGTGMVAGLVEAYINKPKIKDFEKLQEDLENIKGYFKNKVTKILLIVFFVNIGSAIGTIVGFKFLLNIFS</sequence>
<keyword evidence="1" id="KW-0812">Transmembrane</keyword>
<keyword evidence="1" id="KW-0472">Membrane</keyword>
<dbReference type="PANTHER" id="PTHR21530:SF7">
    <property type="entry name" value="TRAB DOMAIN-CONTAINING PROTEIN"/>
    <property type="match status" value="1"/>
</dbReference>
<dbReference type="InterPro" id="IPR046345">
    <property type="entry name" value="TraB_PrgY-like"/>
</dbReference>
<keyword evidence="1" id="KW-1133">Transmembrane helix</keyword>
<dbReference type="AlphaFoldDB" id="A0A172XBH1"/>
<feature type="transmembrane region" description="Helical" evidence="1">
    <location>
        <begin position="375"/>
        <end position="398"/>
    </location>
</feature>